<dbReference type="SUPFAM" id="SSF53254">
    <property type="entry name" value="Phosphoglycerate mutase-like"/>
    <property type="match status" value="1"/>
</dbReference>
<accession>A0A316A3A9</accession>
<dbReference type="PROSITE" id="PS51462">
    <property type="entry name" value="NUDIX"/>
    <property type="match status" value="1"/>
</dbReference>
<dbReference type="OrthoDB" id="4287477at2"/>
<keyword evidence="5" id="KW-1185">Reference proteome</keyword>
<dbReference type="InterPro" id="IPR020084">
    <property type="entry name" value="NUDIX_hydrolase_CS"/>
</dbReference>
<dbReference type="EMBL" id="QGDQ01000020">
    <property type="protein sequence ID" value="PWJ51768.1"/>
    <property type="molecule type" value="Genomic_DNA"/>
</dbReference>
<dbReference type="Gene3D" id="3.40.50.1240">
    <property type="entry name" value="Phosphoglycerate mutase-like"/>
    <property type="match status" value="1"/>
</dbReference>
<reference evidence="4 5" key="1">
    <citation type="submission" date="2018-03" db="EMBL/GenBank/DDBJ databases">
        <title>Genomic Encyclopedia of Archaeal and Bacterial Type Strains, Phase II (KMG-II): from individual species to whole genera.</title>
        <authorList>
            <person name="Goeker M."/>
        </authorList>
    </citation>
    <scope>NUCLEOTIDE SEQUENCE [LARGE SCALE GENOMIC DNA]</scope>
    <source>
        <strain evidence="4 5">DSM 44889</strain>
    </source>
</reference>
<dbReference type="GO" id="GO:0006754">
    <property type="term" value="P:ATP biosynthetic process"/>
    <property type="evidence" value="ECO:0007669"/>
    <property type="project" value="TreeGrafter"/>
</dbReference>
<name>A0A316A3A9_9ACTN</name>
<dbReference type="PANTHER" id="PTHR21340">
    <property type="entry name" value="DIADENOSINE 5,5-P1,P4-TETRAPHOSPHATE PYROPHOSPHOHYDROLASE MUTT"/>
    <property type="match status" value="1"/>
</dbReference>
<dbReference type="Gene3D" id="3.90.79.10">
    <property type="entry name" value="Nucleoside Triphosphate Pyrophosphohydrolase"/>
    <property type="match status" value="1"/>
</dbReference>
<dbReference type="InterPro" id="IPR029033">
    <property type="entry name" value="His_PPase_superfam"/>
</dbReference>
<dbReference type="AlphaFoldDB" id="A0A316A3A9"/>
<dbReference type="CDD" id="cd03673">
    <property type="entry name" value="NUDIX_Ap6A_hydrolase"/>
    <property type="match status" value="1"/>
</dbReference>
<feature type="compositionally biased region" description="Basic and acidic residues" evidence="2">
    <location>
        <begin position="38"/>
        <end position="55"/>
    </location>
</feature>
<dbReference type="Pfam" id="PF00293">
    <property type="entry name" value="NUDIX"/>
    <property type="match status" value="1"/>
</dbReference>
<dbReference type="InterPro" id="IPR000086">
    <property type="entry name" value="NUDIX_hydrolase_dom"/>
</dbReference>
<dbReference type="GO" id="GO:0006167">
    <property type="term" value="P:AMP biosynthetic process"/>
    <property type="evidence" value="ECO:0007669"/>
    <property type="project" value="TreeGrafter"/>
</dbReference>
<evidence type="ECO:0000313" key="5">
    <source>
        <dbReference type="Proteomes" id="UP000245469"/>
    </source>
</evidence>
<dbReference type="CDD" id="cd07067">
    <property type="entry name" value="HP_PGM_like"/>
    <property type="match status" value="1"/>
</dbReference>
<dbReference type="PROSITE" id="PS00893">
    <property type="entry name" value="NUDIX_BOX"/>
    <property type="match status" value="1"/>
</dbReference>
<keyword evidence="1" id="KW-0378">Hydrolase</keyword>
<dbReference type="SMART" id="SM00855">
    <property type="entry name" value="PGAM"/>
    <property type="match status" value="1"/>
</dbReference>
<evidence type="ECO:0000256" key="1">
    <source>
        <dbReference type="ARBA" id="ARBA00022801"/>
    </source>
</evidence>
<dbReference type="Pfam" id="PF00300">
    <property type="entry name" value="His_Phos_1"/>
    <property type="match status" value="1"/>
</dbReference>
<gene>
    <name evidence="4" type="ORF">BXY45_12046</name>
</gene>
<sequence length="378" mass="41550">MAPHVAAAAHPEPPEQPEEPPFTALPSAVHHARFPGPPHREPDRRELDFGGHDDGETPQQPDARGQNPPLPLVRAAGALCWHRAPDGSLRLLLVHRPRYRDWSWPKGKLEGAELPPAAAVREVAEETGLRVRLGRALPSARYALGADATKEVSYWAAHVADARHPAPPRPAEVDRTEWVTAEVADARLTRRGDRVQLRALLAADRAGALDTWPLVVVRHGHAHPKTAWGRSDDERPLAAPGRRQAERLPELLTAWQPKRVVSSPWRRCTDTVEPYLEATGAKLKTRGRLTEDAHRRDPSRTAKLVRKLLGKQRTVLLCTHRPVLSTVFGELAEHAADDVAALVPQHDPYLGPGEVLVAHVSRTTGLVVAVERHPIPAG</sequence>
<dbReference type="InterPro" id="IPR015797">
    <property type="entry name" value="NUDIX_hydrolase-like_dom_sf"/>
</dbReference>
<comment type="caution">
    <text evidence="4">The sequence shown here is derived from an EMBL/GenBank/DDBJ whole genome shotgun (WGS) entry which is preliminary data.</text>
</comment>
<dbReference type="RefSeq" id="WP_109775368.1">
    <property type="nucleotide sequence ID" value="NZ_QGDQ01000020.1"/>
</dbReference>
<feature type="compositionally biased region" description="Low complexity" evidence="2">
    <location>
        <begin position="1"/>
        <end position="10"/>
    </location>
</feature>
<protein>
    <submittedName>
        <fullName evidence="4">8-oxo-dGTP diphosphatase</fullName>
    </submittedName>
</protein>
<dbReference type="PANTHER" id="PTHR21340:SF0">
    <property type="entry name" value="BIS(5'-NUCLEOSYL)-TETRAPHOSPHATASE [ASYMMETRICAL]"/>
    <property type="match status" value="1"/>
</dbReference>
<feature type="region of interest" description="Disordered" evidence="2">
    <location>
        <begin position="1"/>
        <end position="71"/>
    </location>
</feature>
<dbReference type="GO" id="GO:0004081">
    <property type="term" value="F:bis(5'-nucleosyl)-tetraphosphatase (asymmetrical) activity"/>
    <property type="evidence" value="ECO:0007669"/>
    <property type="project" value="TreeGrafter"/>
</dbReference>
<dbReference type="Proteomes" id="UP000245469">
    <property type="component" value="Unassembled WGS sequence"/>
</dbReference>
<dbReference type="SUPFAM" id="SSF55811">
    <property type="entry name" value="Nudix"/>
    <property type="match status" value="1"/>
</dbReference>
<evidence type="ECO:0000259" key="3">
    <source>
        <dbReference type="PROSITE" id="PS51462"/>
    </source>
</evidence>
<evidence type="ECO:0000313" key="4">
    <source>
        <dbReference type="EMBL" id="PWJ51768.1"/>
    </source>
</evidence>
<proteinExistence type="predicted"/>
<feature type="domain" description="Nudix hydrolase" evidence="3">
    <location>
        <begin position="71"/>
        <end position="201"/>
    </location>
</feature>
<dbReference type="InterPro" id="IPR013078">
    <property type="entry name" value="His_Pase_superF_clade-1"/>
</dbReference>
<organism evidence="4 5">
    <name type="scientific">Quadrisphaera granulorum</name>
    <dbReference type="NCBI Taxonomy" id="317664"/>
    <lineage>
        <taxon>Bacteria</taxon>
        <taxon>Bacillati</taxon>
        <taxon>Actinomycetota</taxon>
        <taxon>Actinomycetes</taxon>
        <taxon>Kineosporiales</taxon>
        <taxon>Kineosporiaceae</taxon>
        <taxon>Quadrisphaera</taxon>
    </lineage>
</organism>
<dbReference type="InterPro" id="IPR051325">
    <property type="entry name" value="Nudix_hydrolase_domain"/>
</dbReference>
<evidence type="ECO:0000256" key="2">
    <source>
        <dbReference type="SAM" id="MobiDB-lite"/>
    </source>
</evidence>